<protein>
    <submittedName>
        <fullName evidence="2">Predicted protein</fullName>
    </submittedName>
</protein>
<feature type="compositionally biased region" description="Basic and acidic residues" evidence="1">
    <location>
        <begin position="163"/>
        <end position="177"/>
    </location>
</feature>
<evidence type="ECO:0000256" key="1">
    <source>
        <dbReference type="SAM" id="MobiDB-lite"/>
    </source>
</evidence>
<feature type="region of interest" description="Disordered" evidence="1">
    <location>
        <begin position="134"/>
        <end position="192"/>
    </location>
</feature>
<sequence length="207" mass="23094">DAQRSAAVRKAISLFTKSHIHHSSVALIVFRRHGRPRQAQAQAQAARCPRTAAATATNGGRGEEGLHAPDVPLPPRRQRLRRRLRARQDLLQGRGLPTQKRPLCFCFCFCNCNRFDPVSRRRLPGPCRRRRRAHQAGAAAADPRGRPAQGLQVDAGGEAQGEAAKRRREEEARRREGPAQAHHPRRHPPGLLRPAARLLYDITLSLC</sequence>
<feature type="non-terminal residue" evidence="2">
    <location>
        <position position="1"/>
    </location>
</feature>
<name>F2DTE4_HORVV</name>
<feature type="compositionally biased region" description="Low complexity" evidence="1">
    <location>
        <begin position="135"/>
        <end position="162"/>
    </location>
</feature>
<feature type="region of interest" description="Disordered" evidence="1">
    <location>
        <begin position="38"/>
        <end position="76"/>
    </location>
</feature>
<dbReference type="AlphaFoldDB" id="F2DTE4"/>
<evidence type="ECO:0000313" key="2">
    <source>
        <dbReference type="EMBL" id="BAJ98365.1"/>
    </source>
</evidence>
<dbReference type="EMBL" id="AK367162">
    <property type="protein sequence ID" value="BAJ98365.1"/>
    <property type="molecule type" value="mRNA"/>
</dbReference>
<organism evidence="2">
    <name type="scientific">Hordeum vulgare subsp. vulgare</name>
    <name type="common">Domesticated barley</name>
    <dbReference type="NCBI Taxonomy" id="112509"/>
    <lineage>
        <taxon>Eukaryota</taxon>
        <taxon>Viridiplantae</taxon>
        <taxon>Streptophyta</taxon>
        <taxon>Embryophyta</taxon>
        <taxon>Tracheophyta</taxon>
        <taxon>Spermatophyta</taxon>
        <taxon>Magnoliopsida</taxon>
        <taxon>Liliopsida</taxon>
        <taxon>Poales</taxon>
        <taxon>Poaceae</taxon>
        <taxon>BOP clade</taxon>
        <taxon>Pooideae</taxon>
        <taxon>Triticodae</taxon>
        <taxon>Triticeae</taxon>
        <taxon>Hordeinae</taxon>
        <taxon>Hordeum</taxon>
    </lineage>
</organism>
<feature type="compositionally biased region" description="Low complexity" evidence="1">
    <location>
        <begin position="38"/>
        <end position="57"/>
    </location>
</feature>
<accession>F2DTE4</accession>
<proteinExistence type="evidence at transcript level"/>
<reference evidence="2" key="1">
    <citation type="journal article" date="2011" name="Plant Physiol.">
        <title>Comprehensive sequence analysis of 24,783 barley full-length cDNAs derived from 12 clone libraries.</title>
        <authorList>
            <person name="Matsumoto T."/>
            <person name="Tanaka T."/>
            <person name="Sakai H."/>
            <person name="Amano N."/>
            <person name="Kanamori H."/>
            <person name="Kurita K."/>
            <person name="Kikuta A."/>
            <person name="Kamiya K."/>
            <person name="Yamamoto M."/>
            <person name="Ikawa H."/>
            <person name="Fujii N."/>
            <person name="Hori K."/>
            <person name="Itoh T."/>
            <person name="Sato K."/>
        </authorList>
    </citation>
    <scope>NUCLEOTIDE SEQUENCE</scope>
    <source>
        <tissue evidence="2">Shoot and root</tissue>
    </source>
</reference>